<dbReference type="PATRIC" id="fig|1198449.6.peg.968"/>
<protein>
    <submittedName>
        <fullName evidence="4">CDP-alcohol phosphatidyltransferase</fullName>
    </submittedName>
</protein>
<organism evidence="4 5">
    <name type="scientific">Aeropyrum camini SY1 = JCM 12091</name>
    <dbReference type="NCBI Taxonomy" id="1198449"/>
    <lineage>
        <taxon>Archaea</taxon>
        <taxon>Thermoproteota</taxon>
        <taxon>Thermoprotei</taxon>
        <taxon>Desulfurococcales</taxon>
        <taxon>Desulfurococcaceae</taxon>
        <taxon>Aeropyrum</taxon>
    </lineage>
</organism>
<dbReference type="NCBIfam" id="NF040950">
    <property type="entry name" value="archin_ph_syn"/>
    <property type="match status" value="1"/>
</dbReference>
<evidence type="ECO:0000256" key="3">
    <source>
        <dbReference type="SAM" id="Phobius"/>
    </source>
</evidence>
<dbReference type="KEGG" id="acj:ACAM_0959"/>
<comment type="similarity">
    <text evidence="2">Belongs to the CDP-alcohol phosphatidyltransferase class-I family.</text>
</comment>
<dbReference type="Proteomes" id="UP000016887">
    <property type="component" value="Chromosome"/>
</dbReference>
<dbReference type="STRING" id="1198449.ACAM_0959"/>
<keyword evidence="3" id="KW-1133">Transmembrane helix</keyword>
<reference evidence="4 5" key="1">
    <citation type="journal article" date="2013" name="Appl. Environ. Microbiol.">
        <title>Variation of the Virus-Related Elements within Syntenic Genomes of the Hyperthermophilic Archaeon Aeropyrum.</title>
        <authorList>
            <person name="Daifuku T."/>
            <person name="Yoshida T."/>
            <person name="Kitamura T."/>
            <person name="Kawaichi S."/>
            <person name="Inoue T."/>
            <person name="Nomura K."/>
            <person name="Yoshida Y."/>
            <person name="Kuno S."/>
            <person name="Sako Y."/>
        </authorList>
    </citation>
    <scope>NUCLEOTIDE SEQUENCE [LARGE SCALE GENOMIC DNA]</scope>
    <source>
        <strain evidence="4 5">SY1</strain>
    </source>
</reference>
<dbReference type="RefSeq" id="WP_022541701.1">
    <property type="nucleotide sequence ID" value="NC_022521.1"/>
</dbReference>
<evidence type="ECO:0000256" key="1">
    <source>
        <dbReference type="ARBA" id="ARBA00022679"/>
    </source>
</evidence>
<accession>U3TEN7</accession>
<evidence type="ECO:0000256" key="2">
    <source>
        <dbReference type="RuleBase" id="RU003750"/>
    </source>
</evidence>
<evidence type="ECO:0000313" key="4">
    <source>
        <dbReference type="EMBL" id="BAN90428.1"/>
    </source>
</evidence>
<keyword evidence="3" id="KW-0812">Transmembrane</keyword>
<proteinExistence type="inferred from homology"/>
<feature type="transmembrane region" description="Helical" evidence="3">
    <location>
        <begin position="98"/>
        <end position="126"/>
    </location>
</feature>
<keyword evidence="5" id="KW-1185">Reference proteome</keyword>
<keyword evidence="3" id="KW-0472">Membrane</keyword>
<evidence type="ECO:0000313" key="5">
    <source>
        <dbReference type="Proteomes" id="UP000016887"/>
    </source>
</evidence>
<dbReference type="GO" id="GO:0016780">
    <property type="term" value="F:phosphotransferase activity, for other substituted phosphate groups"/>
    <property type="evidence" value="ECO:0007669"/>
    <property type="project" value="InterPro"/>
</dbReference>
<sequence length="194" mass="20294">MGVINRLRGFYEARVAPRLAALLSKATPNPNVYTLASPVAAAAAIPAWLYASPAAGLLLIALSLALDAVDGAVARFTGRASLLGSFLDSSLDRVSDTLYHVALYIAGVHPLVVMAMLSGGLIVPYLRAKGESLGLEVRGRGVMERGERSLAILAILAVSVYNIQAAEALAIAVAALVWITVAQRTIYIVGELRG</sequence>
<dbReference type="InterPro" id="IPR043130">
    <property type="entry name" value="CDP-OH_PTrfase_TM_dom"/>
</dbReference>
<dbReference type="InterPro" id="IPR000462">
    <property type="entry name" value="CDP-OH_P_trans"/>
</dbReference>
<dbReference type="InterPro" id="IPR054868">
    <property type="entry name" value="archin_ph_syn"/>
</dbReference>
<dbReference type="InterPro" id="IPR048254">
    <property type="entry name" value="CDP_ALCOHOL_P_TRANSF_CS"/>
</dbReference>
<gene>
    <name evidence="4" type="ORF">ACAM_0959</name>
</gene>
<name>U3TEN7_9CREN</name>
<dbReference type="GO" id="GO:0016020">
    <property type="term" value="C:membrane"/>
    <property type="evidence" value="ECO:0007669"/>
    <property type="project" value="InterPro"/>
</dbReference>
<dbReference type="GO" id="GO:0008654">
    <property type="term" value="P:phospholipid biosynthetic process"/>
    <property type="evidence" value="ECO:0007669"/>
    <property type="project" value="InterPro"/>
</dbReference>
<dbReference type="GeneID" id="17110310"/>
<dbReference type="Pfam" id="PF01066">
    <property type="entry name" value="CDP-OH_P_transf"/>
    <property type="match status" value="1"/>
</dbReference>
<dbReference type="eggNOG" id="arCOG00670">
    <property type="taxonomic scope" value="Archaea"/>
</dbReference>
<dbReference type="EMBL" id="AP012489">
    <property type="protein sequence ID" value="BAN90428.1"/>
    <property type="molecule type" value="Genomic_DNA"/>
</dbReference>
<dbReference type="PROSITE" id="PS00379">
    <property type="entry name" value="CDP_ALCOHOL_P_TRANSF"/>
    <property type="match status" value="1"/>
</dbReference>
<feature type="transmembrane region" description="Helical" evidence="3">
    <location>
        <begin position="169"/>
        <end position="189"/>
    </location>
</feature>
<dbReference type="Gene3D" id="1.20.120.1760">
    <property type="match status" value="1"/>
</dbReference>
<keyword evidence="1 2" id="KW-0808">Transferase</keyword>
<dbReference type="AlphaFoldDB" id="U3TEN7"/>